<keyword evidence="7" id="KW-0472">Membrane</keyword>
<evidence type="ECO:0000259" key="8">
    <source>
        <dbReference type="PROSITE" id="PS51277"/>
    </source>
</evidence>
<dbReference type="PANTHER" id="PTHR31458:SF2">
    <property type="entry name" value="POLYGALACTURONASE 1 BETA-LIKE PROTEIN 2"/>
    <property type="match status" value="1"/>
</dbReference>
<accession>A0A834LHB1</accession>
<dbReference type="InterPro" id="IPR004873">
    <property type="entry name" value="BURP_dom"/>
</dbReference>
<dbReference type="EMBL" id="WJXA01000008">
    <property type="protein sequence ID" value="KAF7135850.1"/>
    <property type="molecule type" value="Genomic_DNA"/>
</dbReference>
<evidence type="ECO:0000256" key="4">
    <source>
        <dbReference type="ARBA" id="ARBA00022523"/>
    </source>
</evidence>
<evidence type="ECO:0000313" key="9">
    <source>
        <dbReference type="EMBL" id="KAF7135850.1"/>
    </source>
</evidence>
<organism evidence="9 10">
    <name type="scientific">Rhododendron simsii</name>
    <name type="common">Sims's rhododendron</name>
    <dbReference type="NCBI Taxonomy" id="118357"/>
    <lineage>
        <taxon>Eukaryota</taxon>
        <taxon>Viridiplantae</taxon>
        <taxon>Streptophyta</taxon>
        <taxon>Embryophyta</taxon>
        <taxon>Tracheophyta</taxon>
        <taxon>Spermatophyta</taxon>
        <taxon>Magnoliopsida</taxon>
        <taxon>eudicotyledons</taxon>
        <taxon>Gunneridae</taxon>
        <taxon>Pentapetalae</taxon>
        <taxon>asterids</taxon>
        <taxon>Ericales</taxon>
        <taxon>Ericaceae</taxon>
        <taxon>Ericoideae</taxon>
        <taxon>Rhodoreae</taxon>
        <taxon>Rhododendron</taxon>
    </lineage>
</organism>
<keyword evidence="5" id="KW-0732">Signal</keyword>
<name>A0A834LHB1_RHOSS</name>
<evidence type="ECO:0000313" key="10">
    <source>
        <dbReference type="Proteomes" id="UP000626092"/>
    </source>
</evidence>
<dbReference type="PANTHER" id="PTHR31458">
    <property type="entry name" value="POLYGALACTURONASE 1 BETA-LIKE PROTEIN 2"/>
    <property type="match status" value="1"/>
</dbReference>
<dbReference type="OrthoDB" id="773062at2759"/>
<protein>
    <recommendedName>
        <fullName evidence="8">BURP domain-containing protein</fullName>
    </recommendedName>
</protein>
<evidence type="ECO:0000256" key="7">
    <source>
        <dbReference type="SAM" id="Phobius"/>
    </source>
</evidence>
<keyword evidence="6" id="KW-0325">Glycoprotein</keyword>
<evidence type="ECO:0000256" key="6">
    <source>
        <dbReference type="ARBA" id="ARBA00023180"/>
    </source>
</evidence>
<dbReference type="PROSITE" id="PS51277">
    <property type="entry name" value="BURP"/>
    <property type="match status" value="1"/>
</dbReference>
<proteinExistence type="predicted"/>
<keyword evidence="3" id="KW-0964">Secreted</keyword>
<feature type="domain" description="BURP" evidence="8">
    <location>
        <begin position="431"/>
        <end position="645"/>
    </location>
</feature>
<comment type="subcellular location">
    <subcellularLocation>
        <location evidence="1">Secreted</location>
        <location evidence="1">Cell wall</location>
    </subcellularLocation>
    <subcellularLocation>
        <location evidence="2">Secreted</location>
        <location evidence="2">Extracellular space</location>
        <location evidence="2">Apoplast</location>
    </subcellularLocation>
</comment>
<feature type="transmembrane region" description="Helical" evidence="7">
    <location>
        <begin position="12"/>
        <end position="29"/>
    </location>
</feature>
<evidence type="ECO:0000256" key="1">
    <source>
        <dbReference type="ARBA" id="ARBA00004191"/>
    </source>
</evidence>
<sequence length="646" mass="70322">MERRITLTSHIPFLLFFFLSLSILWSFYINPISFFCSQVSLSVTSENPFTARASVIRYWNNQVSDSKQTPKPPPDFLLSKASPLSAVETAFFARLAAQKALSSHLSAFCSAANLFCLFDDAPMTTSDEQNADADFALYNNKKFSNYGASRVAGADVFKNYSDGINFATDSFARYSRSSTGHGERFTTYADDGNVANANFTSYGSAATGGAGEFSNYHPRVNVPNLRFASYDSDSNGHKLSFSSYTEDTNSGSEGFVSYGKNGNGVPVEFGSYGDTSNVMSSTFTAYGEMGNGANDSFTAYTSNANNPDNNFKSYGVNGNSAADSFSSYRQGANAGGDSFQSYGRNSNSDRVNFVNYGKTHSGGTDTFREYGKGLVGPVVGFKAYGVNNKFKDYAKKGVTFAQYANLSSNSNKGVTEGNGVSVNKRVEPGKFFREYLLKEGTVMKIPNIRDKMPKRSFLPRVISSKLPFSTGGLLELKRIFHAQNESSAERVLMHALSECERNPSIGETKRCVGSIEDMIDFAVSVLGHNATVRTTANVNGSNQNVMIGKVKGIHGGEVTKSVSCHQSLYPYLLYYCHSVPKVRVYVSDIVDVESKVKINEGVAICHIDTSAWSSGHGAFVALGSGPGLIEVCHWIFENDMIWTISD</sequence>
<evidence type="ECO:0000256" key="3">
    <source>
        <dbReference type="ARBA" id="ARBA00022512"/>
    </source>
</evidence>
<keyword evidence="10" id="KW-1185">Reference proteome</keyword>
<dbReference type="Pfam" id="PF03181">
    <property type="entry name" value="BURP"/>
    <property type="match status" value="1"/>
</dbReference>
<evidence type="ECO:0000256" key="2">
    <source>
        <dbReference type="ARBA" id="ARBA00004271"/>
    </source>
</evidence>
<dbReference type="AlphaFoldDB" id="A0A834LHB1"/>
<evidence type="ECO:0000256" key="5">
    <source>
        <dbReference type="ARBA" id="ARBA00022729"/>
    </source>
</evidence>
<keyword evidence="7" id="KW-0812">Transmembrane</keyword>
<keyword evidence="3" id="KW-0134">Cell wall</keyword>
<keyword evidence="4" id="KW-0052">Apoplast</keyword>
<gene>
    <name evidence="9" type="ORF">RHSIM_Rhsim08G0171000</name>
</gene>
<dbReference type="Proteomes" id="UP000626092">
    <property type="component" value="Unassembled WGS sequence"/>
</dbReference>
<dbReference type="InterPro" id="IPR051897">
    <property type="entry name" value="PG-associated_BURP"/>
</dbReference>
<keyword evidence="7" id="KW-1133">Transmembrane helix</keyword>
<dbReference type="SMART" id="SM01045">
    <property type="entry name" value="BURP"/>
    <property type="match status" value="1"/>
</dbReference>
<comment type="caution">
    <text evidence="9">The sequence shown here is derived from an EMBL/GenBank/DDBJ whole genome shotgun (WGS) entry which is preliminary data.</text>
</comment>
<reference evidence="9" key="1">
    <citation type="submission" date="2019-11" db="EMBL/GenBank/DDBJ databases">
        <authorList>
            <person name="Liu Y."/>
            <person name="Hou J."/>
            <person name="Li T.-Q."/>
            <person name="Guan C.-H."/>
            <person name="Wu X."/>
            <person name="Wu H.-Z."/>
            <person name="Ling F."/>
            <person name="Zhang R."/>
            <person name="Shi X.-G."/>
            <person name="Ren J.-P."/>
            <person name="Chen E.-F."/>
            <person name="Sun J.-M."/>
        </authorList>
    </citation>
    <scope>NUCLEOTIDE SEQUENCE</scope>
    <source>
        <strain evidence="9">Adult_tree_wgs_1</strain>
        <tissue evidence="9">Leaves</tissue>
    </source>
</reference>
<dbReference type="GO" id="GO:0048046">
    <property type="term" value="C:apoplast"/>
    <property type="evidence" value="ECO:0007669"/>
    <property type="project" value="UniProtKB-SubCell"/>
</dbReference>